<dbReference type="PANTHER" id="PTHR42685">
    <property type="entry name" value="GERANYLGERANYL DIPHOSPHATE REDUCTASE"/>
    <property type="match status" value="1"/>
</dbReference>
<evidence type="ECO:0000259" key="7">
    <source>
        <dbReference type="Pfam" id="PF22578"/>
    </source>
</evidence>
<comment type="caution">
    <text evidence="8">The sequence shown here is derived from an EMBL/GenBank/DDBJ whole genome shotgun (WGS) entry which is preliminary data.</text>
</comment>
<proteinExistence type="predicted"/>
<dbReference type="EMBL" id="LJUI01000046">
    <property type="protein sequence ID" value="KPK69139.1"/>
    <property type="molecule type" value="Genomic_DNA"/>
</dbReference>
<dbReference type="InterPro" id="IPR050407">
    <property type="entry name" value="Geranylgeranyl_reductase"/>
</dbReference>
<dbReference type="SUPFAM" id="SSF51905">
    <property type="entry name" value="FAD/NAD(P)-binding domain"/>
    <property type="match status" value="1"/>
</dbReference>
<keyword evidence="2" id="KW-0285">Flavoprotein</keyword>
<keyword evidence="5" id="KW-0594">Phospholipid biosynthesis</keyword>
<dbReference type="Proteomes" id="UP000051717">
    <property type="component" value="Unassembled WGS sequence"/>
</dbReference>
<keyword evidence="6" id="KW-1208">Phospholipid metabolism</keyword>
<feature type="domain" description="Digeranylgeranylglycerophospholipid reductase catalytic" evidence="7">
    <location>
        <begin position="188"/>
        <end position="268"/>
    </location>
</feature>
<dbReference type="AlphaFoldDB" id="A0A0S8G7V1"/>
<dbReference type="InterPro" id="IPR011777">
    <property type="entry name" value="Geranylgeranyl_Rdtase_fam"/>
</dbReference>
<evidence type="ECO:0000256" key="4">
    <source>
        <dbReference type="ARBA" id="ARBA00023098"/>
    </source>
</evidence>
<evidence type="ECO:0000256" key="2">
    <source>
        <dbReference type="ARBA" id="ARBA00022630"/>
    </source>
</evidence>
<evidence type="ECO:0000256" key="5">
    <source>
        <dbReference type="ARBA" id="ARBA00023209"/>
    </source>
</evidence>
<keyword evidence="3" id="KW-0560">Oxidoreductase</keyword>
<evidence type="ECO:0000256" key="6">
    <source>
        <dbReference type="ARBA" id="ARBA00023264"/>
    </source>
</evidence>
<dbReference type="NCBIfam" id="TIGR02032">
    <property type="entry name" value="GG-red-SF"/>
    <property type="match status" value="1"/>
</dbReference>
<protein>
    <recommendedName>
        <fullName evidence="7">Digeranylgeranylglycerophospholipid reductase catalytic domain-containing protein</fullName>
    </recommendedName>
</protein>
<dbReference type="InterPro" id="IPR036188">
    <property type="entry name" value="FAD/NAD-bd_sf"/>
</dbReference>
<dbReference type="InterPro" id="IPR054715">
    <property type="entry name" value="GGR_cat"/>
</dbReference>
<evidence type="ECO:0000256" key="3">
    <source>
        <dbReference type="ARBA" id="ARBA00023002"/>
    </source>
</evidence>
<dbReference type="Gene3D" id="3.30.9.10">
    <property type="entry name" value="D-Amino Acid Oxidase, subunit A, domain 2"/>
    <property type="match status" value="1"/>
</dbReference>
<dbReference type="PANTHER" id="PTHR42685:SF18">
    <property type="entry name" value="DIGERANYLGERANYLGLYCEROPHOSPHOLIPID REDUCTASE"/>
    <property type="match status" value="1"/>
</dbReference>
<organism evidence="8 9">
    <name type="scientific">candidate division TA06 bacterium SM23_40</name>
    <dbReference type="NCBI Taxonomy" id="1703774"/>
    <lineage>
        <taxon>Bacteria</taxon>
        <taxon>Bacteria division TA06</taxon>
    </lineage>
</organism>
<dbReference type="GO" id="GO:0008654">
    <property type="term" value="P:phospholipid biosynthetic process"/>
    <property type="evidence" value="ECO:0007669"/>
    <property type="project" value="UniProtKB-KW"/>
</dbReference>
<sequence length="406" mass="43417">MPQTTDSPTRDISWTEASPHDCVVVGAGPAGSMAARAAAEGGASVLLIEEDWEIGVPLVCAEGVGKETLAQFVDVDPKWVASRVEGAIFVSPSGRRVRVNYPDAGYILERKVFDRDLAALAAAAGARVQVGLEAVGVSPGENGLHRVEVRRGDEKGTIEARLVIGADGFRSRVGRWAGLDTRLKPGEIHSCVQYLVAGADVEEHYPEFTAGREIAPGGYAWVFPKGRGTANVGVGISPVTAKQSALEYLERFLDQRFPGAMRLERMVGGVPAKPQERLVGNGLLLVGDAARVADPISGAGIINALASGTMAGQIAAAALREGDVSGRRLAAYQDEWERTIGKDIRFRARIRDVFLKLTDADFEAILDVGSKLFAKGDVRSIDPYQVVRAIITSSPRFLKIARHLLQ</sequence>
<name>A0A0S8G7V1_UNCT6</name>
<reference evidence="8 9" key="1">
    <citation type="journal article" date="2015" name="Microbiome">
        <title>Genomic resolution of linkages in carbon, nitrogen, and sulfur cycling among widespread estuary sediment bacteria.</title>
        <authorList>
            <person name="Baker B.J."/>
            <person name="Lazar C.S."/>
            <person name="Teske A.P."/>
            <person name="Dick G.J."/>
        </authorList>
    </citation>
    <scope>NUCLEOTIDE SEQUENCE [LARGE SCALE GENOMIC DNA]</scope>
    <source>
        <strain evidence="8">SM23_40</strain>
    </source>
</reference>
<gene>
    <name evidence="8" type="ORF">AMJ82_06330</name>
</gene>
<dbReference type="PATRIC" id="fig|1703774.3.peg.2334"/>
<dbReference type="GO" id="GO:0016628">
    <property type="term" value="F:oxidoreductase activity, acting on the CH-CH group of donors, NAD or NADP as acceptor"/>
    <property type="evidence" value="ECO:0007669"/>
    <property type="project" value="InterPro"/>
</dbReference>
<accession>A0A0S8G7V1</accession>
<dbReference type="Pfam" id="PF22578">
    <property type="entry name" value="GGR_cat"/>
    <property type="match status" value="1"/>
</dbReference>
<evidence type="ECO:0000313" key="8">
    <source>
        <dbReference type="EMBL" id="KPK69139.1"/>
    </source>
</evidence>
<keyword evidence="4" id="KW-0443">Lipid metabolism</keyword>
<keyword evidence="1" id="KW-0444">Lipid biosynthesis</keyword>
<evidence type="ECO:0000313" key="9">
    <source>
        <dbReference type="Proteomes" id="UP000051717"/>
    </source>
</evidence>
<dbReference type="Pfam" id="PF12831">
    <property type="entry name" value="FAD_oxidored"/>
    <property type="match status" value="1"/>
</dbReference>
<evidence type="ECO:0000256" key="1">
    <source>
        <dbReference type="ARBA" id="ARBA00022516"/>
    </source>
</evidence>
<dbReference type="PRINTS" id="PR00420">
    <property type="entry name" value="RNGMNOXGNASE"/>
</dbReference>
<dbReference type="Gene3D" id="3.50.50.60">
    <property type="entry name" value="FAD/NAD(P)-binding domain"/>
    <property type="match status" value="1"/>
</dbReference>